<keyword evidence="3" id="KW-1185">Reference proteome</keyword>
<evidence type="ECO:0000313" key="3">
    <source>
        <dbReference type="Proteomes" id="UP000823388"/>
    </source>
</evidence>
<organism evidence="2 3">
    <name type="scientific">Panicum virgatum</name>
    <name type="common">Blackwell switchgrass</name>
    <dbReference type="NCBI Taxonomy" id="38727"/>
    <lineage>
        <taxon>Eukaryota</taxon>
        <taxon>Viridiplantae</taxon>
        <taxon>Streptophyta</taxon>
        <taxon>Embryophyta</taxon>
        <taxon>Tracheophyta</taxon>
        <taxon>Spermatophyta</taxon>
        <taxon>Magnoliopsida</taxon>
        <taxon>Liliopsida</taxon>
        <taxon>Poales</taxon>
        <taxon>Poaceae</taxon>
        <taxon>PACMAD clade</taxon>
        <taxon>Panicoideae</taxon>
        <taxon>Panicodae</taxon>
        <taxon>Paniceae</taxon>
        <taxon>Panicinae</taxon>
        <taxon>Panicum</taxon>
        <taxon>Panicum sect. Hiantes</taxon>
    </lineage>
</organism>
<sequence length="149" mass="16253">MADLVPPLPFRRRSRPCGGGGAQARRTMAATDLRFCDVEEQERGRGGEFGPAATCSTRRRRGGAEPRLPDGGGSNGGWGRPWEGGRGPAHSSVEVRPYHAVYGVSETIQNGRGCFYRTRCRGSVCDRVLDARVVDAIACPVWAAFRQRY</sequence>
<proteinExistence type="predicted"/>
<dbReference type="Proteomes" id="UP000823388">
    <property type="component" value="Chromosome 7N"/>
</dbReference>
<feature type="compositionally biased region" description="Gly residues" evidence="1">
    <location>
        <begin position="70"/>
        <end position="87"/>
    </location>
</feature>
<reference evidence="2" key="1">
    <citation type="submission" date="2020-05" db="EMBL/GenBank/DDBJ databases">
        <title>WGS assembly of Panicum virgatum.</title>
        <authorList>
            <person name="Lovell J.T."/>
            <person name="Jenkins J."/>
            <person name="Shu S."/>
            <person name="Juenger T.E."/>
            <person name="Schmutz J."/>
        </authorList>
    </citation>
    <scope>NUCLEOTIDE SEQUENCE</scope>
    <source>
        <strain evidence="2">AP13</strain>
    </source>
</reference>
<protein>
    <submittedName>
        <fullName evidence="2">Uncharacterized protein</fullName>
    </submittedName>
</protein>
<name>A0A8T0PZH5_PANVG</name>
<dbReference type="EMBL" id="CM029050">
    <property type="protein sequence ID" value="KAG2567030.1"/>
    <property type="molecule type" value="Genomic_DNA"/>
</dbReference>
<gene>
    <name evidence="2" type="ORF">PVAP13_7NG225317</name>
</gene>
<accession>A0A8T0PZH5</accession>
<evidence type="ECO:0000313" key="2">
    <source>
        <dbReference type="EMBL" id="KAG2567030.1"/>
    </source>
</evidence>
<feature type="region of interest" description="Disordered" evidence="1">
    <location>
        <begin position="1"/>
        <end position="23"/>
    </location>
</feature>
<feature type="region of interest" description="Disordered" evidence="1">
    <location>
        <begin position="43"/>
        <end position="90"/>
    </location>
</feature>
<dbReference type="AlphaFoldDB" id="A0A8T0PZH5"/>
<comment type="caution">
    <text evidence="2">The sequence shown here is derived from an EMBL/GenBank/DDBJ whole genome shotgun (WGS) entry which is preliminary data.</text>
</comment>
<evidence type="ECO:0000256" key="1">
    <source>
        <dbReference type="SAM" id="MobiDB-lite"/>
    </source>
</evidence>